<dbReference type="OrthoDB" id="65747at2"/>
<feature type="signal peptide" evidence="1">
    <location>
        <begin position="1"/>
        <end position="23"/>
    </location>
</feature>
<name>A0A432XP95_9GAMM</name>
<organism evidence="2 3">
    <name type="scientific">Pseudidiomarina aquimaris</name>
    <dbReference type="NCBI Taxonomy" id="641841"/>
    <lineage>
        <taxon>Bacteria</taxon>
        <taxon>Pseudomonadati</taxon>
        <taxon>Pseudomonadota</taxon>
        <taxon>Gammaproteobacteria</taxon>
        <taxon>Alteromonadales</taxon>
        <taxon>Idiomarinaceae</taxon>
        <taxon>Pseudidiomarina</taxon>
    </lineage>
</organism>
<evidence type="ECO:0000313" key="2">
    <source>
        <dbReference type="EMBL" id="RUO50548.1"/>
    </source>
</evidence>
<evidence type="ECO:0000256" key="1">
    <source>
        <dbReference type="SAM" id="SignalP"/>
    </source>
</evidence>
<comment type="caution">
    <text evidence="2">The sequence shown here is derived from an EMBL/GenBank/DDBJ whole genome shotgun (WGS) entry which is preliminary data.</text>
</comment>
<sequence>MYEKRKVWLAVGAAVLGTTAAQAAQADLEPLQQQNMTIVAPFAGAGEGEGEGEGEGSGVVDLRVNDSAYLARLGLIRGHLYVGKKLYDQGHLAMAKTHMKHPEDELYAALVPAFSARGVEGFGTQLSALADAVNNEQGDDAVNAAYDDLLVAIAATEQVQEKAVKDVLMSLSTMLLTAAAEYDIGVKSGEVVNVHEFQDAYGFTTIAKARIGELTEVQKDANAAALAEVEEILAGLPELWPTITPAGTVEGDSSELYGAAARIELATLN</sequence>
<proteinExistence type="predicted"/>
<dbReference type="Proteomes" id="UP000286678">
    <property type="component" value="Unassembled WGS sequence"/>
</dbReference>
<accession>A0A432XP95</accession>
<dbReference type="EMBL" id="PIPT01000001">
    <property type="protein sequence ID" value="RUO50548.1"/>
    <property type="molecule type" value="Genomic_DNA"/>
</dbReference>
<protein>
    <recommendedName>
        <fullName evidence="4">DUF2884 domain-containing protein</fullName>
    </recommendedName>
</protein>
<evidence type="ECO:0000313" key="3">
    <source>
        <dbReference type="Proteomes" id="UP000286678"/>
    </source>
</evidence>
<gene>
    <name evidence="2" type="ORF">CWE21_00135</name>
</gene>
<keyword evidence="1" id="KW-0732">Signal</keyword>
<dbReference type="AlphaFoldDB" id="A0A432XP95"/>
<feature type="chain" id="PRO_5019499853" description="DUF2884 domain-containing protein" evidence="1">
    <location>
        <begin position="24"/>
        <end position="269"/>
    </location>
</feature>
<keyword evidence="3" id="KW-1185">Reference proteome</keyword>
<dbReference type="RefSeq" id="WP_126832001.1">
    <property type="nucleotide sequence ID" value="NZ_PIPT01000001.1"/>
</dbReference>
<evidence type="ECO:0008006" key="4">
    <source>
        <dbReference type="Google" id="ProtNLM"/>
    </source>
</evidence>
<reference evidence="3" key="1">
    <citation type="journal article" date="2018" name="Front. Microbiol.">
        <title>Genome-Based Analysis Reveals the Taxonomy and Diversity of the Family Idiomarinaceae.</title>
        <authorList>
            <person name="Liu Y."/>
            <person name="Lai Q."/>
            <person name="Shao Z."/>
        </authorList>
    </citation>
    <scope>NUCLEOTIDE SEQUENCE [LARGE SCALE GENOMIC DNA]</scope>
    <source>
        <strain evidence="3">SW15</strain>
    </source>
</reference>